<evidence type="ECO:0000256" key="8">
    <source>
        <dbReference type="ARBA" id="ARBA00023136"/>
    </source>
</evidence>
<dbReference type="EMBL" id="AP019831">
    <property type="protein sequence ID" value="BBM44138.1"/>
    <property type="molecule type" value="Genomic_DNA"/>
</dbReference>
<feature type="region of interest" description="Disordered" evidence="9">
    <location>
        <begin position="72"/>
        <end position="226"/>
    </location>
</feature>
<dbReference type="InterPro" id="IPR005498">
    <property type="entry name" value="T4SS_VirB10/TraB/TrbI"/>
</dbReference>
<dbReference type="Proteomes" id="UP000422644">
    <property type="component" value="Chromosome"/>
</dbReference>
<dbReference type="InterPro" id="IPR042217">
    <property type="entry name" value="T4SS_VirB10/TrbI"/>
</dbReference>
<feature type="compositionally biased region" description="Basic and acidic residues" evidence="9">
    <location>
        <begin position="16"/>
        <end position="27"/>
    </location>
</feature>
<dbReference type="Gene3D" id="3.40.50.300">
    <property type="entry name" value="P-loop containing nucleotide triphosphate hydrolases"/>
    <property type="match status" value="1"/>
</dbReference>
<evidence type="ECO:0000256" key="6">
    <source>
        <dbReference type="ARBA" id="ARBA00022692"/>
    </source>
</evidence>
<evidence type="ECO:0000256" key="1">
    <source>
        <dbReference type="ARBA" id="ARBA00004167"/>
    </source>
</evidence>
<accession>A0A510JXM7</accession>
<keyword evidence="6 10" id="KW-0812">Transmembrane</keyword>
<feature type="transmembrane region" description="Helical" evidence="10">
    <location>
        <begin position="49"/>
        <end position="67"/>
    </location>
</feature>
<dbReference type="GO" id="GO:0005886">
    <property type="term" value="C:plasma membrane"/>
    <property type="evidence" value="ECO:0007669"/>
    <property type="project" value="UniProtKB-SubCell"/>
</dbReference>
<feature type="compositionally biased region" description="Basic and acidic residues" evidence="9">
    <location>
        <begin position="172"/>
        <end position="181"/>
    </location>
</feature>
<feature type="compositionally biased region" description="Polar residues" evidence="9">
    <location>
        <begin position="98"/>
        <end position="141"/>
    </location>
</feature>
<comment type="similarity">
    <text evidence="3">Belongs to the VirD4/TraG family.</text>
</comment>
<reference evidence="11 12" key="1">
    <citation type="submission" date="2019-07" db="EMBL/GenBank/DDBJ databases">
        <title>Complete Genome Sequence of Leptotrichia trevisanii Strain JMUB3870.</title>
        <authorList>
            <person name="Watanabe S."/>
            <person name="Cui L."/>
        </authorList>
    </citation>
    <scope>NUCLEOTIDE SEQUENCE [LARGE SCALE GENOMIC DNA]</scope>
    <source>
        <strain evidence="11 12">JMUB3870</strain>
    </source>
</reference>
<keyword evidence="5" id="KW-1003">Cell membrane</keyword>
<feature type="compositionally biased region" description="Basic and acidic residues" evidence="9">
    <location>
        <begin position="72"/>
        <end position="83"/>
    </location>
</feature>
<keyword evidence="7 10" id="KW-1133">Transmembrane helix</keyword>
<dbReference type="Gene3D" id="2.40.128.260">
    <property type="entry name" value="Type IV secretion system, VirB10/TraB/TrbI"/>
    <property type="match status" value="1"/>
</dbReference>
<organism evidence="11 12">
    <name type="scientific">Leptotrichia trevisanii</name>
    <dbReference type="NCBI Taxonomy" id="109328"/>
    <lineage>
        <taxon>Bacteria</taxon>
        <taxon>Fusobacteriati</taxon>
        <taxon>Fusobacteriota</taxon>
        <taxon>Fusobacteriia</taxon>
        <taxon>Fusobacteriales</taxon>
        <taxon>Leptotrichiaceae</taxon>
        <taxon>Leptotrichia</taxon>
    </lineage>
</organism>
<dbReference type="AlphaFoldDB" id="A0A510JXM7"/>
<keyword evidence="12" id="KW-1185">Reference proteome</keyword>
<evidence type="ECO:0000256" key="3">
    <source>
        <dbReference type="ARBA" id="ARBA00008806"/>
    </source>
</evidence>
<evidence type="ECO:0000256" key="2">
    <source>
        <dbReference type="ARBA" id="ARBA00004651"/>
    </source>
</evidence>
<dbReference type="OrthoDB" id="9766496at2"/>
<dbReference type="Pfam" id="PF02534">
    <property type="entry name" value="T4SS-DNA_transf"/>
    <property type="match status" value="1"/>
</dbReference>
<name>A0A510JXM7_9FUSO</name>
<dbReference type="CDD" id="cd01127">
    <property type="entry name" value="TrwB_TraG_TraD_VirD4"/>
    <property type="match status" value="1"/>
</dbReference>
<dbReference type="InterPro" id="IPR051539">
    <property type="entry name" value="T4SS-coupling_protein"/>
</dbReference>
<feature type="compositionally biased region" description="Low complexity" evidence="9">
    <location>
        <begin position="142"/>
        <end position="159"/>
    </location>
</feature>
<evidence type="ECO:0000256" key="10">
    <source>
        <dbReference type="SAM" id="Phobius"/>
    </source>
</evidence>
<feature type="region of interest" description="Disordered" evidence="9">
    <location>
        <begin position="1"/>
        <end position="27"/>
    </location>
</feature>
<evidence type="ECO:0000313" key="11">
    <source>
        <dbReference type="EMBL" id="BBM44138.1"/>
    </source>
</evidence>
<keyword evidence="8 10" id="KW-0472">Membrane</keyword>
<evidence type="ECO:0000256" key="5">
    <source>
        <dbReference type="ARBA" id="ARBA00022475"/>
    </source>
</evidence>
<dbReference type="SUPFAM" id="SSF52540">
    <property type="entry name" value="P-loop containing nucleoside triphosphate hydrolases"/>
    <property type="match status" value="1"/>
</dbReference>
<dbReference type="PANTHER" id="PTHR37937:SF1">
    <property type="entry name" value="CONJUGATIVE TRANSFER: DNA TRANSPORT"/>
    <property type="match status" value="1"/>
</dbReference>
<feature type="compositionally biased region" description="Low complexity" evidence="9">
    <location>
        <begin position="192"/>
        <end position="215"/>
    </location>
</feature>
<evidence type="ECO:0000256" key="7">
    <source>
        <dbReference type="ARBA" id="ARBA00022989"/>
    </source>
</evidence>
<gene>
    <name evidence="11" type="ORF">JMUB3870_0245</name>
</gene>
<evidence type="ECO:0000256" key="4">
    <source>
        <dbReference type="ARBA" id="ARBA00010265"/>
    </source>
</evidence>
<dbReference type="PANTHER" id="PTHR37937">
    <property type="entry name" value="CONJUGATIVE TRANSFER: DNA TRANSPORT"/>
    <property type="match status" value="1"/>
</dbReference>
<evidence type="ECO:0000256" key="9">
    <source>
        <dbReference type="SAM" id="MobiDB-lite"/>
    </source>
</evidence>
<sequence>MIDKNDYFETSEDDFTEQKEEEISLEDERTGTIKNSKIKIEEFFDKKKVAILVCIILTLIFVSIYFANQAKKNEKPKEQEKMESISTGTGLDIKDAVDTQNQNAQTPESVTQDGVANINTTTDGTGTPNLSQYDSQLGSEYNNDNLDSNYGSSSSSFSDISEDKNSNSSAVSEEKSKEWRKSAIGFDKGVSTQTPQTTEQYQEQQQVPQNVQQQNENDTDQNKQKSKSLFLKQKQDSFYLTNLKNPAIGKYELKTGSFIPAVLVTAINSDLPGDVIAQVRENVYDYRTGKYILIPMGTKIVGKYDSSITYGQNRISTFISDIKKENYVLTSWYRAKILKHRILKFEPMSELSNSYNFLSEVRYGTNYEIEDCRIIGTMIVGEDESKDPFWGDSAKDTISTLTGYVHYREVSSRPEEDPDITDVRVSLNDVISIITNTENSLYRMFAKYLGKPMEEDEYEDEVSKDFILKEKTIERLRKIYTDEESIKALNKGLHPFVAKQFGYLLQNTGENTFKSITSTAKTKLQVFEIPSVVKNIEKSDFRAMDLVNGDNPVDLYFVIKPKDIDLLAPLVRIMYIQLTNLLMESLSKKNFNIIFLMDELNAYGKMKALVKGLGYYAGFGIKMVGIFQGLDQLNSTYDKQGKEVLNGCQIQIFGRPNDEAAPDYISKTLGKETIRVKSRNIGLKGGGNVSEQGKDLLSPSEIRLLPDRKAVVITGYKKPLLLDKLYYYEYPELLKRTQHQPVFFKDGYVIFEAMKGMYEYRHSFKMKEEDFYDDIKYEKIIEKVRKKYKSEKIG</sequence>
<evidence type="ECO:0000313" key="12">
    <source>
        <dbReference type="Proteomes" id="UP000422644"/>
    </source>
</evidence>
<protein>
    <submittedName>
        <fullName evidence="11">Type IV secretory pathway, VirD4 component</fullName>
    </submittedName>
</protein>
<proteinExistence type="inferred from homology"/>
<dbReference type="CDD" id="cd16429">
    <property type="entry name" value="VirB10"/>
    <property type="match status" value="1"/>
</dbReference>
<dbReference type="RefSeq" id="WP_155282337.1">
    <property type="nucleotide sequence ID" value="NZ_AP019831.1"/>
</dbReference>
<dbReference type="InterPro" id="IPR003688">
    <property type="entry name" value="TraG/VirD4"/>
</dbReference>
<comment type="similarity">
    <text evidence="4">Belongs to the TrbI/VirB10 family.</text>
</comment>
<comment type="subcellular location">
    <subcellularLocation>
        <location evidence="2">Cell membrane</location>
        <topology evidence="2">Multi-pass membrane protein</topology>
    </subcellularLocation>
    <subcellularLocation>
        <location evidence="1">Membrane</location>
        <topology evidence="1">Single-pass membrane protein</topology>
    </subcellularLocation>
</comment>
<dbReference type="InterPro" id="IPR027417">
    <property type="entry name" value="P-loop_NTPase"/>
</dbReference>